<dbReference type="Proteomes" id="UP001148838">
    <property type="component" value="Unassembled WGS sequence"/>
</dbReference>
<sequence length="640" mass="73122">SGKDGSKKEYYTLECLLFLLKNVTLTHPVYVRQAAAENIHVVRRPDRKDLLAYLNGETAASANIDKSAPLEIPTQVKRTADDILESVAKKPRFEETQVQKVKEQLAARLDAPKEASVTVDNIKSLSEAMSVEKIAAIKAKRLAKKRTTIKGNDDIGLGSDLRVMLDFDVDVTKDIISRERQWRTRTTILQSAGKIFAKNIFAILQSIKAREEGRHRPPQPTPIVTPRATPIRSIPQPAVYNRYDQERFIRQKEETEGFKIDTLGTYHGMTLKSVTEGTQPKKVQAPPTPIIQQPRPVAEARISIQANKRISRTPIIIIPAATTSLITMYNAKDVLQDLRFVSTEEKKIQGAKRDNEILLQRRKEGALTVPYRVMDNPQKLTNADWDRVVAVFVMGPAWQFKGWPWDGNPVEIFSKRSRRGFIEEAQLIFQARSTQGDYHAQMNAMNFEKWFQERVLPNLPPASVVIMDNPPYHFRQVEKTLSRYDTKVTVVQWLERRGIACDTGMRKDAPYSLIQANKPPHKVYAVDTMATAKGHTVIRLPPYNCDLNGIELTWTKIKRIFQEHNITGDMSAANLYQHTIDAFHSVIAEDWEVCAFHIKYDEMKLDTNVGRWAVHVIELSRTKRHLDRAALMVFWEKLDR</sequence>
<keyword evidence="4" id="KW-0539">Nucleus</keyword>
<evidence type="ECO:0000259" key="5">
    <source>
        <dbReference type="Pfam" id="PF05179"/>
    </source>
</evidence>
<gene>
    <name evidence="8" type="primary">CDC73</name>
    <name evidence="8" type="ORF">ANN_15278</name>
</gene>
<feature type="domain" description="Paf1 complex subunit Cdc73 N-terminal" evidence="7">
    <location>
        <begin position="1"/>
        <end position="247"/>
    </location>
</feature>
<dbReference type="Pfam" id="PF16050">
    <property type="entry name" value="CDC73_N"/>
    <property type="match status" value="1"/>
</dbReference>
<evidence type="ECO:0000256" key="3">
    <source>
        <dbReference type="ARBA" id="ARBA00023163"/>
    </source>
</evidence>
<dbReference type="PANTHER" id="PTHR12466:SF8">
    <property type="entry name" value="PARAFIBROMIN"/>
    <property type="match status" value="1"/>
</dbReference>
<accession>A0ABQ8SGR3</accession>
<keyword evidence="9" id="KW-1185">Reference proteome</keyword>
<evidence type="ECO:0000256" key="4">
    <source>
        <dbReference type="ARBA" id="ARBA00023242"/>
    </source>
</evidence>
<feature type="domain" description="Cell division control protein 73 C-terminal" evidence="5">
    <location>
        <begin position="592"/>
        <end position="640"/>
    </location>
</feature>
<comment type="subcellular location">
    <subcellularLocation>
        <location evidence="1">Nucleus</location>
    </subcellularLocation>
</comment>
<reference evidence="8 9" key="1">
    <citation type="journal article" date="2022" name="Allergy">
        <title>Genome assembly and annotation of Periplaneta americana reveal a comprehensive cockroach allergen profile.</title>
        <authorList>
            <person name="Wang L."/>
            <person name="Xiong Q."/>
            <person name="Saelim N."/>
            <person name="Wang L."/>
            <person name="Nong W."/>
            <person name="Wan A.T."/>
            <person name="Shi M."/>
            <person name="Liu X."/>
            <person name="Cao Q."/>
            <person name="Hui J.H.L."/>
            <person name="Sookrung N."/>
            <person name="Leung T.F."/>
            <person name="Tungtrongchitr A."/>
            <person name="Tsui S.K.W."/>
        </authorList>
    </citation>
    <scope>NUCLEOTIDE SEQUENCE [LARGE SCALE GENOMIC DNA]</scope>
    <source>
        <strain evidence="8">PWHHKU_190912</strain>
    </source>
</reference>
<dbReference type="InterPro" id="IPR038717">
    <property type="entry name" value="Tc1-like_DDE_dom"/>
</dbReference>
<dbReference type="InterPro" id="IPR036397">
    <property type="entry name" value="RNaseH_sf"/>
</dbReference>
<proteinExistence type="inferred from homology"/>
<keyword evidence="3" id="KW-0804">Transcription</keyword>
<feature type="domain" description="Tc1-like transposase DDE" evidence="6">
    <location>
        <begin position="439"/>
        <end position="565"/>
    </location>
</feature>
<dbReference type="InterPro" id="IPR038103">
    <property type="entry name" value="CDC73_C_sf"/>
</dbReference>
<feature type="domain" description="Cell division control protein 73 C-terminal" evidence="5">
    <location>
        <begin position="311"/>
        <end position="415"/>
    </location>
</feature>
<evidence type="ECO:0000256" key="2">
    <source>
        <dbReference type="ARBA" id="ARBA00010427"/>
    </source>
</evidence>
<dbReference type="InterPro" id="IPR007852">
    <property type="entry name" value="Cdc73/Parafibromin"/>
</dbReference>
<dbReference type="EMBL" id="JAJSOF020000027">
    <property type="protein sequence ID" value="KAJ4433021.1"/>
    <property type="molecule type" value="Genomic_DNA"/>
</dbReference>
<dbReference type="Gene3D" id="3.40.50.11990">
    <property type="entry name" value="RNA polymerase II accessory factor, Cdc73 C-terminal domain"/>
    <property type="match status" value="1"/>
</dbReference>
<dbReference type="PANTHER" id="PTHR12466">
    <property type="entry name" value="CDC73 DOMAIN PROTEIN"/>
    <property type="match status" value="1"/>
</dbReference>
<name>A0ABQ8SGR3_PERAM</name>
<feature type="non-terminal residue" evidence="8">
    <location>
        <position position="1"/>
    </location>
</feature>
<evidence type="ECO:0000256" key="1">
    <source>
        <dbReference type="ARBA" id="ARBA00004123"/>
    </source>
</evidence>
<evidence type="ECO:0000259" key="7">
    <source>
        <dbReference type="Pfam" id="PF16050"/>
    </source>
</evidence>
<dbReference type="Pfam" id="PF13358">
    <property type="entry name" value="DDE_3"/>
    <property type="match status" value="1"/>
</dbReference>
<dbReference type="InterPro" id="IPR032041">
    <property type="entry name" value="Cdc73_N"/>
</dbReference>
<dbReference type="Pfam" id="PF05179">
    <property type="entry name" value="CDC73_C"/>
    <property type="match status" value="2"/>
</dbReference>
<evidence type="ECO:0000313" key="8">
    <source>
        <dbReference type="EMBL" id="KAJ4433021.1"/>
    </source>
</evidence>
<dbReference type="Gene3D" id="3.30.420.10">
    <property type="entry name" value="Ribonuclease H-like superfamily/Ribonuclease H"/>
    <property type="match status" value="1"/>
</dbReference>
<evidence type="ECO:0000313" key="9">
    <source>
        <dbReference type="Proteomes" id="UP001148838"/>
    </source>
</evidence>
<evidence type="ECO:0000259" key="6">
    <source>
        <dbReference type="Pfam" id="PF13358"/>
    </source>
</evidence>
<comment type="similarity">
    <text evidence="2">Belongs to the CDC73 family.</text>
</comment>
<protein>
    <submittedName>
        <fullName evidence="8">Accessory factor associated with RNA polymerase II</fullName>
    </submittedName>
</protein>
<dbReference type="InterPro" id="IPR031336">
    <property type="entry name" value="CDC73_C"/>
</dbReference>
<comment type="caution">
    <text evidence="8">The sequence shown here is derived from an EMBL/GenBank/DDBJ whole genome shotgun (WGS) entry which is preliminary data.</text>
</comment>
<organism evidence="8 9">
    <name type="scientific">Periplaneta americana</name>
    <name type="common">American cockroach</name>
    <name type="synonym">Blatta americana</name>
    <dbReference type="NCBI Taxonomy" id="6978"/>
    <lineage>
        <taxon>Eukaryota</taxon>
        <taxon>Metazoa</taxon>
        <taxon>Ecdysozoa</taxon>
        <taxon>Arthropoda</taxon>
        <taxon>Hexapoda</taxon>
        <taxon>Insecta</taxon>
        <taxon>Pterygota</taxon>
        <taxon>Neoptera</taxon>
        <taxon>Polyneoptera</taxon>
        <taxon>Dictyoptera</taxon>
        <taxon>Blattodea</taxon>
        <taxon>Blattoidea</taxon>
        <taxon>Blattidae</taxon>
        <taxon>Blattinae</taxon>
        <taxon>Periplaneta</taxon>
    </lineage>
</organism>